<evidence type="ECO:0000313" key="2">
    <source>
        <dbReference type="Proteomes" id="UP000305451"/>
    </source>
</evidence>
<dbReference type="Gene3D" id="1.25.10.10">
    <property type="entry name" value="Leucine-rich Repeat Variant"/>
    <property type="match status" value="1"/>
</dbReference>
<comment type="caution">
    <text evidence="1">The sequence shown here is derived from an EMBL/GenBank/DDBJ whole genome shotgun (WGS) entry which is preliminary data.</text>
</comment>
<dbReference type="RefSeq" id="WP_135944346.1">
    <property type="nucleotide sequence ID" value="NZ_BMEI01000002.1"/>
</dbReference>
<dbReference type="AlphaFoldDB" id="A0A4S2HBF6"/>
<proteinExistence type="predicted"/>
<sequence length="475" mass="53085">MRRKLSEDGTLEIRLMLQAGNAFQQRAALKKICELSQDGYILPRPQDLRVYVVYLTRSDEFEVRRWALKALVEIGNREDLPHIKSLLSDLEPGSELFSWAMAAFQKIARPDEREEAFTSKILPKDHLALMGFAFANPHASLPSDLPRVDIDRADEVALRWACLCMATRRGGDEIFNPKFNQKNQLIALNGHHVGEVAQYSIYTMGRRADFKFQDLGFAFDEVGARAPEIRKWTYFLFGSDLEAVERNSDILNQIISDPSPNARLGLANALKPVWFDGLDAFVVNWLDREDDEFVRTAIIEHMASFADEARAYEERCLALYRETEDKIVRAKIKVAAQGGSFYGKLIQIDHREMNGVSGLLPGVIQMTKQEFHGQTNIGVNAGRDANTGDIHQEVEISRDILNEVKSLKGLAEKEGSPEALTFKAASEELENKKSYSNAKKLGEAAKKWLSVAADGTTVAIGLKSLIAGLSLAGLL</sequence>
<organism evidence="1 2">
    <name type="scientific">Marinicauda pacifica</name>
    <dbReference type="NCBI Taxonomy" id="1133559"/>
    <lineage>
        <taxon>Bacteria</taxon>
        <taxon>Pseudomonadati</taxon>
        <taxon>Pseudomonadota</taxon>
        <taxon>Alphaproteobacteria</taxon>
        <taxon>Maricaulales</taxon>
        <taxon>Maricaulaceae</taxon>
        <taxon>Marinicauda</taxon>
    </lineage>
</organism>
<dbReference type="InterPro" id="IPR016024">
    <property type="entry name" value="ARM-type_fold"/>
</dbReference>
<evidence type="ECO:0000313" key="1">
    <source>
        <dbReference type="EMBL" id="TGY92822.1"/>
    </source>
</evidence>
<protein>
    <recommendedName>
        <fullName evidence="3">HEAT repeat domain-containing protein</fullName>
    </recommendedName>
</protein>
<dbReference type="Proteomes" id="UP000305451">
    <property type="component" value="Unassembled WGS sequence"/>
</dbReference>
<accession>A0A4S2HBF6</accession>
<dbReference type="OrthoDB" id="8253226at2"/>
<dbReference type="EMBL" id="SRXV01000002">
    <property type="protein sequence ID" value="TGY92822.1"/>
    <property type="molecule type" value="Genomic_DNA"/>
</dbReference>
<keyword evidence="2" id="KW-1185">Reference proteome</keyword>
<name>A0A4S2HBF6_9PROT</name>
<dbReference type="SUPFAM" id="SSF48371">
    <property type="entry name" value="ARM repeat"/>
    <property type="match status" value="1"/>
</dbReference>
<reference evidence="1 2" key="1">
    <citation type="journal article" date="2013" name="Int. J. Syst. Evol. Microbiol.">
        <title>Marinicauda pacifica gen. nov., sp. nov., a prosthecate alphaproteobacterium of the family Hyphomonadaceae isolated from deep seawater.</title>
        <authorList>
            <person name="Zhang X.Y."/>
            <person name="Li G.W."/>
            <person name="Wang C.S."/>
            <person name="Zhang Y.J."/>
            <person name="Xu X.W."/>
            <person name="Li H."/>
            <person name="Liu A."/>
            <person name="Liu C."/>
            <person name="Xie B.B."/>
            <person name="Qin Q.L."/>
            <person name="Xu Z."/>
            <person name="Chen X.L."/>
            <person name="Zhou B.C."/>
            <person name="Zhang Y.Z."/>
        </authorList>
    </citation>
    <scope>NUCLEOTIDE SEQUENCE [LARGE SCALE GENOMIC DNA]</scope>
    <source>
        <strain evidence="1 2">P-1 km-3</strain>
    </source>
</reference>
<evidence type="ECO:0008006" key="3">
    <source>
        <dbReference type="Google" id="ProtNLM"/>
    </source>
</evidence>
<dbReference type="InterPro" id="IPR011989">
    <property type="entry name" value="ARM-like"/>
</dbReference>
<gene>
    <name evidence="1" type="ORF">E5162_07040</name>
</gene>